<dbReference type="InterPro" id="IPR041916">
    <property type="entry name" value="Anti_sigma_zinc_sf"/>
</dbReference>
<dbReference type="Gene3D" id="1.10.10.1320">
    <property type="entry name" value="Anti-sigma factor, zinc-finger domain"/>
    <property type="match status" value="1"/>
</dbReference>
<comment type="caution">
    <text evidence="4">The sequence shown here is derived from an EMBL/GenBank/DDBJ whole genome shotgun (WGS) entry which is preliminary data.</text>
</comment>
<keyword evidence="1" id="KW-0805">Transcription regulation</keyword>
<evidence type="ECO:0000313" key="4">
    <source>
        <dbReference type="EMBL" id="MDP0396370.1"/>
    </source>
</evidence>
<evidence type="ECO:0000256" key="2">
    <source>
        <dbReference type="ARBA" id="ARBA00023163"/>
    </source>
</evidence>
<protein>
    <submittedName>
        <fullName evidence="4">RNA polymerase subunit sigma-70</fullName>
    </submittedName>
</protein>
<dbReference type="EMBL" id="JAUTIX010000001">
    <property type="protein sequence ID" value="MDP0396370.1"/>
    <property type="molecule type" value="Genomic_DNA"/>
</dbReference>
<name>A0AA90N7S9_9ACTN</name>
<evidence type="ECO:0000256" key="1">
    <source>
        <dbReference type="ARBA" id="ARBA00023015"/>
    </source>
</evidence>
<dbReference type="RefSeq" id="WP_304941237.1">
    <property type="nucleotide sequence ID" value="NZ_BAAAII010000002.1"/>
</dbReference>
<keyword evidence="5" id="KW-1185">Reference proteome</keyword>
<accession>A0AA90N7S9</accession>
<organism evidence="4 5">
    <name type="scientific">Tsukamurella strandjordii</name>
    <dbReference type="NCBI Taxonomy" id="147577"/>
    <lineage>
        <taxon>Bacteria</taxon>
        <taxon>Bacillati</taxon>
        <taxon>Actinomycetota</taxon>
        <taxon>Actinomycetes</taxon>
        <taxon>Mycobacteriales</taxon>
        <taxon>Tsukamurellaceae</taxon>
        <taxon>Tsukamurella</taxon>
    </lineage>
</organism>
<dbReference type="AlphaFoldDB" id="A0AA90N7S9"/>
<evidence type="ECO:0000256" key="3">
    <source>
        <dbReference type="SAM" id="MobiDB-lite"/>
    </source>
</evidence>
<feature type="region of interest" description="Disordered" evidence="3">
    <location>
        <begin position="94"/>
        <end position="129"/>
    </location>
</feature>
<reference evidence="4" key="1">
    <citation type="submission" date="2023-08" db="EMBL/GenBank/DDBJ databases">
        <title>The draft genome of Tsukamurella strandjordii strain 050030.</title>
        <authorList>
            <person name="Zhao F."/>
            <person name="Feng Y."/>
            <person name="Zong Z."/>
        </authorList>
    </citation>
    <scope>NUCLEOTIDE SEQUENCE</scope>
    <source>
        <strain evidence="4">050030</strain>
    </source>
</reference>
<gene>
    <name evidence="4" type="ORF">Q7X28_00390</name>
</gene>
<dbReference type="Proteomes" id="UP001178281">
    <property type="component" value="Unassembled WGS sequence"/>
</dbReference>
<proteinExistence type="predicted"/>
<keyword evidence="2" id="KW-0804">Transcription</keyword>
<sequence>MEHLSGSFKRAFARRPGEFSSTEHLAFEAVVAFVDGELRMNAHLRAGTHIAQCPMCAAEVDAQRQVRNTLRESGEISVPNRLLGQLAQIPTECCGDQAGPAPFEGFPTFNPESSRRDERNKRGRRRNAR</sequence>
<evidence type="ECO:0000313" key="5">
    <source>
        <dbReference type="Proteomes" id="UP001178281"/>
    </source>
</evidence>